<protein>
    <recommendedName>
        <fullName evidence="2">Tail protein</fullName>
    </recommendedName>
</protein>
<sequence>MKFTPRDGTIRLYDGTATTPNYLELKTDNADINHPMGQPRQEEVLVLFRGLMDAKAHYVKGSDEKLMGAVPITLSATLDDTTDTRYLLEWLKGMSDAGATTVNAKTLVSTKVDTKRDGTNFNPAFADANKFTSNIEYFLNTSGTDVLFQINEIYLPLEEQSIVESADGVNINLSGQCYGTIVYTPAGSFTAGTDVTA</sequence>
<evidence type="ECO:0000313" key="1">
    <source>
        <dbReference type="EMBL" id="QJA56398.1"/>
    </source>
</evidence>
<name>A0A6M3IH05_9ZZZZ</name>
<evidence type="ECO:0008006" key="2">
    <source>
        <dbReference type="Google" id="ProtNLM"/>
    </source>
</evidence>
<proteinExistence type="predicted"/>
<dbReference type="EMBL" id="MT141216">
    <property type="protein sequence ID" value="QJA56398.1"/>
    <property type="molecule type" value="Genomic_DNA"/>
</dbReference>
<organism evidence="1">
    <name type="scientific">viral metagenome</name>
    <dbReference type="NCBI Taxonomy" id="1070528"/>
    <lineage>
        <taxon>unclassified sequences</taxon>
        <taxon>metagenomes</taxon>
        <taxon>organismal metagenomes</taxon>
    </lineage>
</organism>
<reference evidence="1" key="1">
    <citation type="submission" date="2020-03" db="EMBL/GenBank/DDBJ databases">
        <title>The deep terrestrial virosphere.</title>
        <authorList>
            <person name="Holmfeldt K."/>
            <person name="Nilsson E."/>
            <person name="Simone D."/>
            <person name="Lopez-Fernandez M."/>
            <person name="Wu X."/>
            <person name="de Brujin I."/>
            <person name="Lundin D."/>
            <person name="Andersson A."/>
            <person name="Bertilsson S."/>
            <person name="Dopson M."/>
        </authorList>
    </citation>
    <scope>NUCLEOTIDE SEQUENCE</scope>
    <source>
        <strain evidence="1">MM415B01860</strain>
    </source>
</reference>
<dbReference type="AlphaFoldDB" id="A0A6M3IH05"/>
<gene>
    <name evidence="1" type="ORF">MM415B01860_0004</name>
</gene>
<accession>A0A6M3IH05</accession>